<dbReference type="RefSeq" id="XP_007318080.1">
    <property type="nucleotide sequence ID" value="XM_007318018.1"/>
</dbReference>
<feature type="compositionally biased region" description="Basic and acidic residues" evidence="1">
    <location>
        <begin position="47"/>
        <end position="62"/>
    </location>
</feature>
<gene>
    <name evidence="2" type="ORF">SERLADRAFT_437683</name>
</gene>
<name>F8NV03_SERL9</name>
<organism evidence="3">
    <name type="scientific">Serpula lacrymans var. lacrymans (strain S7.9)</name>
    <name type="common">Dry rot fungus</name>
    <dbReference type="NCBI Taxonomy" id="578457"/>
    <lineage>
        <taxon>Eukaryota</taxon>
        <taxon>Fungi</taxon>
        <taxon>Dikarya</taxon>
        <taxon>Basidiomycota</taxon>
        <taxon>Agaricomycotina</taxon>
        <taxon>Agaricomycetes</taxon>
        <taxon>Agaricomycetidae</taxon>
        <taxon>Boletales</taxon>
        <taxon>Coniophorineae</taxon>
        <taxon>Serpulaceae</taxon>
        <taxon>Serpula</taxon>
    </lineage>
</organism>
<accession>F8NV03</accession>
<reference evidence="3" key="1">
    <citation type="journal article" date="2011" name="Science">
        <title>The plant cell wall-decomposing machinery underlies the functional diversity of forest fungi.</title>
        <authorList>
            <person name="Eastwood D.C."/>
            <person name="Floudas D."/>
            <person name="Binder M."/>
            <person name="Majcherczyk A."/>
            <person name="Schneider P."/>
            <person name="Aerts A."/>
            <person name="Asiegbu F.O."/>
            <person name="Baker S.E."/>
            <person name="Barry K."/>
            <person name="Bendiksby M."/>
            <person name="Blumentritt M."/>
            <person name="Coutinho P.M."/>
            <person name="Cullen D."/>
            <person name="de Vries R.P."/>
            <person name="Gathman A."/>
            <person name="Goodell B."/>
            <person name="Henrissat B."/>
            <person name="Ihrmark K."/>
            <person name="Kauserud H."/>
            <person name="Kohler A."/>
            <person name="LaButti K."/>
            <person name="Lapidus A."/>
            <person name="Lavin J.L."/>
            <person name="Lee Y.-H."/>
            <person name="Lindquist E."/>
            <person name="Lilly W."/>
            <person name="Lucas S."/>
            <person name="Morin E."/>
            <person name="Murat C."/>
            <person name="Oguiza J.A."/>
            <person name="Park J."/>
            <person name="Pisabarro A.G."/>
            <person name="Riley R."/>
            <person name="Rosling A."/>
            <person name="Salamov A."/>
            <person name="Schmidt O."/>
            <person name="Schmutz J."/>
            <person name="Skrede I."/>
            <person name="Stenlid J."/>
            <person name="Wiebenga A."/>
            <person name="Xie X."/>
            <person name="Kuees U."/>
            <person name="Hibbett D.S."/>
            <person name="Hoffmeister D."/>
            <person name="Hoegberg N."/>
            <person name="Martin F."/>
            <person name="Grigoriev I.V."/>
            <person name="Watkinson S.C."/>
        </authorList>
    </citation>
    <scope>NUCLEOTIDE SEQUENCE [LARGE SCALE GENOMIC DNA]</scope>
    <source>
        <strain evidence="3">S7.9</strain>
    </source>
</reference>
<protein>
    <submittedName>
        <fullName evidence="2">Uncharacterized protein</fullName>
    </submittedName>
</protein>
<evidence type="ECO:0000313" key="3">
    <source>
        <dbReference type="Proteomes" id="UP000008064"/>
    </source>
</evidence>
<feature type="compositionally biased region" description="Low complexity" evidence="1">
    <location>
        <begin position="22"/>
        <end position="36"/>
    </location>
</feature>
<evidence type="ECO:0000256" key="1">
    <source>
        <dbReference type="SAM" id="MobiDB-lite"/>
    </source>
</evidence>
<proteinExistence type="predicted"/>
<dbReference type="Proteomes" id="UP000008064">
    <property type="component" value="Unassembled WGS sequence"/>
</dbReference>
<dbReference type="AlphaFoldDB" id="F8NV03"/>
<feature type="region of interest" description="Disordered" evidence="1">
    <location>
        <begin position="21"/>
        <end position="72"/>
    </location>
</feature>
<dbReference type="EMBL" id="GL945433">
    <property type="protein sequence ID" value="EGO25958.1"/>
    <property type="molecule type" value="Genomic_DNA"/>
</dbReference>
<evidence type="ECO:0000313" key="2">
    <source>
        <dbReference type="EMBL" id="EGO25958.1"/>
    </source>
</evidence>
<dbReference type="GeneID" id="18814902"/>
<sequence length="117" mass="13187">MLVDKIHPVTFAAYESRAYTDSRAAPCCAAPSPSRRQPILILDDGDEPFHRQPSADDIDAPKRPQRRREYRPLLQSSLPTLKPVNTTSSRTTFLQFSYTFGPLAARICCIPSFEYLA</sequence>
<dbReference type="HOGENOM" id="CLU_2086256_0_0_1"/>
<dbReference type="KEGG" id="sla:SERLADRAFT_437683"/>